<dbReference type="AlphaFoldDB" id="A0A3M6TXI2"/>
<dbReference type="EMBL" id="RCHS01002732">
    <property type="protein sequence ID" value="RMX46107.1"/>
    <property type="molecule type" value="Genomic_DNA"/>
</dbReference>
<feature type="region of interest" description="Disordered" evidence="1">
    <location>
        <begin position="1"/>
        <end position="66"/>
    </location>
</feature>
<accession>A0A3M6TXI2</accession>
<reference evidence="2 3" key="1">
    <citation type="journal article" date="2018" name="Sci. Rep.">
        <title>Comparative analysis of the Pocillopora damicornis genome highlights role of immune system in coral evolution.</title>
        <authorList>
            <person name="Cunning R."/>
            <person name="Bay R.A."/>
            <person name="Gillette P."/>
            <person name="Baker A.C."/>
            <person name="Traylor-Knowles N."/>
        </authorList>
    </citation>
    <scope>NUCLEOTIDE SEQUENCE [LARGE SCALE GENOMIC DNA]</scope>
    <source>
        <strain evidence="2">RSMAS</strain>
        <tissue evidence="2">Whole animal</tissue>
    </source>
</reference>
<feature type="non-terminal residue" evidence="2">
    <location>
        <position position="134"/>
    </location>
</feature>
<sequence length="134" mass="14788">MRKRTNGHHSDEEKLVGGLDTSPAKEPLSQKLLYTGHANGNAAPGTTGGDGEDLGRHQAHNKGPTNVEGAGCYLACHMGVKDMNELSSLKASLYGCWRGRQKRQSRDMDKKEDVRKLGPYIEPKYHTQKETARK</sequence>
<evidence type="ECO:0000313" key="3">
    <source>
        <dbReference type="Proteomes" id="UP000275408"/>
    </source>
</evidence>
<organism evidence="2 3">
    <name type="scientific">Pocillopora damicornis</name>
    <name type="common">Cauliflower coral</name>
    <name type="synonym">Millepora damicornis</name>
    <dbReference type="NCBI Taxonomy" id="46731"/>
    <lineage>
        <taxon>Eukaryota</taxon>
        <taxon>Metazoa</taxon>
        <taxon>Cnidaria</taxon>
        <taxon>Anthozoa</taxon>
        <taxon>Hexacorallia</taxon>
        <taxon>Scleractinia</taxon>
        <taxon>Astrocoeniina</taxon>
        <taxon>Pocilloporidae</taxon>
        <taxon>Pocillopora</taxon>
    </lineage>
</organism>
<evidence type="ECO:0000313" key="2">
    <source>
        <dbReference type="EMBL" id="RMX46107.1"/>
    </source>
</evidence>
<evidence type="ECO:0000256" key="1">
    <source>
        <dbReference type="SAM" id="MobiDB-lite"/>
    </source>
</evidence>
<keyword evidence="3" id="KW-1185">Reference proteome</keyword>
<protein>
    <submittedName>
        <fullName evidence="2">Uncharacterized protein</fullName>
    </submittedName>
</protein>
<name>A0A3M6TXI2_POCDA</name>
<feature type="compositionally biased region" description="Basic and acidic residues" evidence="1">
    <location>
        <begin position="123"/>
        <end position="134"/>
    </location>
</feature>
<comment type="caution">
    <text evidence="2">The sequence shown here is derived from an EMBL/GenBank/DDBJ whole genome shotgun (WGS) entry which is preliminary data.</text>
</comment>
<feature type="region of interest" description="Disordered" evidence="1">
    <location>
        <begin position="98"/>
        <end position="134"/>
    </location>
</feature>
<proteinExistence type="predicted"/>
<feature type="compositionally biased region" description="Basic and acidic residues" evidence="1">
    <location>
        <begin position="104"/>
        <end position="116"/>
    </location>
</feature>
<dbReference type="Proteomes" id="UP000275408">
    <property type="component" value="Unassembled WGS sequence"/>
</dbReference>
<feature type="compositionally biased region" description="Low complexity" evidence="1">
    <location>
        <begin position="35"/>
        <end position="45"/>
    </location>
</feature>
<gene>
    <name evidence="2" type="ORF">pdam_00009371</name>
</gene>